<feature type="transmembrane region" description="Helical" evidence="1">
    <location>
        <begin position="39"/>
        <end position="62"/>
    </location>
</feature>
<keyword evidence="3" id="KW-1185">Reference proteome</keyword>
<evidence type="ECO:0000256" key="1">
    <source>
        <dbReference type="SAM" id="Phobius"/>
    </source>
</evidence>
<accession>A0A0U1NJY6</accession>
<evidence type="ECO:0008006" key="4">
    <source>
        <dbReference type="Google" id="ProtNLM"/>
    </source>
</evidence>
<keyword evidence="1" id="KW-0472">Membrane</keyword>
<dbReference type="Pfam" id="PF04657">
    <property type="entry name" value="DMT_YdcZ"/>
    <property type="match status" value="1"/>
</dbReference>
<keyword evidence="1" id="KW-0812">Transmembrane</keyword>
<organism evidence="2 3">
    <name type="scientific">Nereida ignava</name>
    <dbReference type="NCBI Taxonomy" id="282199"/>
    <lineage>
        <taxon>Bacteria</taxon>
        <taxon>Pseudomonadati</taxon>
        <taxon>Pseudomonadota</taxon>
        <taxon>Alphaproteobacteria</taxon>
        <taxon>Rhodobacterales</taxon>
        <taxon>Roseobacteraceae</taxon>
        <taxon>Nereida</taxon>
    </lineage>
</organism>
<gene>
    <name evidence="2" type="ORF">NIG5292_01081</name>
</gene>
<feature type="transmembrane region" description="Helical" evidence="1">
    <location>
        <begin position="7"/>
        <end position="27"/>
    </location>
</feature>
<dbReference type="RefSeq" id="WP_048598460.1">
    <property type="nucleotide sequence ID" value="NZ_CVPC01000005.1"/>
</dbReference>
<feature type="transmembrane region" description="Helical" evidence="1">
    <location>
        <begin position="74"/>
        <end position="91"/>
    </location>
</feature>
<dbReference type="PANTHER" id="PTHR34821:SF2">
    <property type="entry name" value="INNER MEMBRANE PROTEIN YDCZ"/>
    <property type="match status" value="1"/>
</dbReference>
<dbReference type="AlphaFoldDB" id="A0A0U1NJY6"/>
<proteinExistence type="predicted"/>
<evidence type="ECO:0000313" key="3">
    <source>
        <dbReference type="Proteomes" id="UP000048949"/>
    </source>
</evidence>
<dbReference type="Proteomes" id="UP000048949">
    <property type="component" value="Unassembled WGS sequence"/>
</dbReference>
<dbReference type="EMBL" id="CVQV01000005">
    <property type="protein sequence ID" value="CRK75040.1"/>
    <property type="molecule type" value="Genomic_DNA"/>
</dbReference>
<reference evidence="2 3" key="1">
    <citation type="submission" date="2015-04" db="EMBL/GenBank/DDBJ databases">
        <authorList>
            <person name="Syromyatnikov M.Y."/>
            <person name="Popov V.N."/>
        </authorList>
    </citation>
    <scope>NUCLEOTIDE SEQUENCE [LARGE SCALE GENOMIC DNA]</scope>
    <source>
        <strain evidence="2 3">CECT 5292</strain>
    </source>
</reference>
<sequence>MDKDLSFFLIIGLMLVVGVMVALQGPLNAKLSQNIGSFVLGSAISFAVGLVALIILWFAGGAQGSLAAIKVQPLYLLSGGLLGVCFVWAFTWAVPQIGVFFVVISAIIGQMIGAVVIARIGMFGVAPSYLGLSQFVGLGFLTVGAVLIYR</sequence>
<name>A0A0U1NJY6_9RHOB</name>
<protein>
    <recommendedName>
        <fullName evidence="4">Transporter family-2 protein</fullName>
    </recommendedName>
</protein>
<dbReference type="STRING" id="282199.GCA_001049735_01080"/>
<feature type="transmembrane region" description="Helical" evidence="1">
    <location>
        <begin position="129"/>
        <end position="149"/>
    </location>
</feature>
<keyword evidence="1" id="KW-1133">Transmembrane helix</keyword>
<dbReference type="PANTHER" id="PTHR34821">
    <property type="entry name" value="INNER MEMBRANE PROTEIN YDCZ"/>
    <property type="match status" value="1"/>
</dbReference>
<feature type="transmembrane region" description="Helical" evidence="1">
    <location>
        <begin position="97"/>
        <end position="117"/>
    </location>
</feature>
<dbReference type="GO" id="GO:0005886">
    <property type="term" value="C:plasma membrane"/>
    <property type="evidence" value="ECO:0007669"/>
    <property type="project" value="TreeGrafter"/>
</dbReference>
<dbReference type="OrthoDB" id="9789346at2"/>
<evidence type="ECO:0000313" key="2">
    <source>
        <dbReference type="EMBL" id="CRK75040.1"/>
    </source>
</evidence>
<dbReference type="InterPro" id="IPR006750">
    <property type="entry name" value="YdcZ"/>
</dbReference>